<evidence type="ECO:0000256" key="1">
    <source>
        <dbReference type="SAM" id="Phobius"/>
    </source>
</evidence>
<name>A0A0L8H149_OCTBM</name>
<evidence type="ECO:0000313" key="2">
    <source>
        <dbReference type="EMBL" id="KOF82520.1"/>
    </source>
</evidence>
<keyword evidence="1" id="KW-0812">Transmembrane</keyword>
<gene>
    <name evidence="2" type="ORF">OCBIM_22025192mg</name>
</gene>
<keyword evidence="1" id="KW-0472">Membrane</keyword>
<sequence length="65" mass="7766">MYMFVNVNCYNFPLILYALSTDTFTYFHSLNPVILYMPSMSNYFRKARYTKHGLSRGGPHYQKKK</sequence>
<keyword evidence="1" id="KW-1133">Transmembrane helix</keyword>
<proteinExistence type="predicted"/>
<dbReference type="EMBL" id="KQ419727">
    <property type="protein sequence ID" value="KOF82520.1"/>
    <property type="molecule type" value="Genomic_DNA"/>
</dbReference>
<reference evidence="2" key="1">
    <citation type="submission" date="2015-07" db="EMBL/GenBank/DDBJ databases">
        <title>MeaNS - Measles Nucleotide Surveillance Program.</title>
        <authorList>
            <person name="Tran T."/>
            <person name="Druce J."/>
        </authorList>
    </citation>
    <scope>NUCLEOTIDE SEQUENCE</scope>
    <source>
        <strain evidence="2">UCB-OBI-ISO-001</strain>
        <tissue evidence="2">Gonad</tissue>
    </source>
</reference>
<protein>
    <submittedName>
        <fullName evidence="2">Uncharacterized protein</fullName>
    </submittedName>
</protein>
<organism evidence="2">
    <name type="scientific">Octopus bimaculoides</name>
    <name type="common">California two-spotted octopus</name>
    <dbReference type="NCBI Taxonomy" id="37653"/>
    <lineage>
        <taxon>Eukaryota</taxon>
        <taxon>Metazoa</taxon>
        <taxon>Spiralia</taxon>
        <taxon>Lophotrochozoa</taxon>
        <taxon>Mollusca</taxon>
        <taxon>Cephalopoda</taxon>
        <taxon>Coleoidea</taxon>
        <taxon>Octopodiformes</taxon>
        <taxon>Octopoda</taxon>
        <taxon>Incirrata</taxon>
        <taxon>Octopodidae</taxon>
        <taxon>Octopus</taxon>
    </lineage>
</organism>
<accession>A0A0L8H149</accession>
<feature type="transmembrane region" description="Helical" evidence="1">
    <location>
        <begin position="12"/>
        <end position="36"/>
    </location>
</feature>
<dbReference type="AlphaFoldDB" id="A0A0L8H149"/>